<proteinExistence type="predicted"/>
<dbReference type="AlphaFoldDB" id="A0A6J7MB51"/>
<protein>
    <submittedName>
        <fullName evidence="1">Unannotated protein</fullName>
    </submittedName>
</protein>
<reference evidence="1" key="1">
    <citation type="submission" date="2020-05" db="EMBL/GenBank/DDBJ databases">
        <authorList>
            <person name="Chiriac C."/>
            <person name="Salcher M."/>
            <person name="Ghai R."/>
            <person name="Kavagutti S V."/>
        </authorList>
    </citation>
    <scope>NUCLEOTIDE SEQUENCE</scope>
</reference>
<sequence length="654" mass="71597">MQAANFQPLEAYPGAGKSWKCECTVCGNTVSPRLSTVQMGIGCVFCAGLAKISIEEARDIFARANLEPIGEFKNSRSPWKSICLNCNNEVSPSVYYVKNNGSGCKYCSNKASGLARRIPEKDAIALLATAGHKALEPYPGSNVPWRTIHEPCGRECTPRLAGIRDGEGGCGYCVGKIRDEDSAIEIMKSAGFEPLEPFRSSKSYWRCVHLPCGNEIRTKFNTVQQGKGGCTFCSPTAKIAEEDAVKFFLSNGLKPLVPYESSSSPWLSIHLACGNKVSPIWGSIQQGGGGCIYCAGNAPILEAEAKELFFSKEHFPIGEYVNASTPWLSIHQPCGKKVSPTVATLRAGSSGCSYCGGALIDAEDAIELMLTNGYEPLVAYPGADSKWKSTHLACGNEISPRLTNVKRGEAGCMYCSGLVPVSESEALELFVSKGFLPQEPFRGTHYPWTSIHKICGKTISPRFKAVRSGLSGCKYCSGNKVDEEDAVALFLSKGLKPLEPFTYTHNPWKSLHIQCGRETSPRYADVAHNNGGCKFCATKGFDLNGPADIYLITSDKFGAHKIGIAGATTRRLQVHKRHGWEVWKTLRFVKGEDAYSIEQELISWMREELYLPPYLSPEVMPQGGWTETVEADEIELHEIWRKVMLLAKAKRDTD</sequence>
<organism evidence="1">
    <name type="scientific">freshwater metagenome</name>
    <dbReference type="NCBI Taxonomy" id="449393"/>
    <lineage>
        <taxon>unclassified sequences</taxon>
        <taxon>metagenomes</taxon>
        <taxon>ecological metagenomes</taxon>
    </lineage>
</organism>
<name>A0A6J7MB51_9ZZZZ</name>
<accession>A0A6J7MB51</accession>
<gene>
    <name evidence="1" type="ORF">UFOPK3937_00445</name>
</gene>
<evidence type="ECO:0000313" key="1">
    <source>
        <dbReference type="EMBL" id="CAB4975749.1"/>
    </source>
</evidence>
<dbReference type="EMBL" id="CAFBOJ010000034">
    <property type="protein sequence ID" value="CAB4975749.1"/>
    <property type="molecule type" value="Genomic_DNA"/>
</dbReference>